<keyword evidence="9" id="KW-0456">Lyase</keyword>
<keyword evidence="5" id="KW-0378">Hydrolase</keyword>
<keyword evidence="10" id="KW-0511">Multifunctional enzyme</keyword>
<evidence type="ECO:0000256" key="7">
    <source>
        <dbReference type="ARBA" id="ARBA00023125"/>
    </source>
</evidence>
<keyword evidence="4 12" id="KW-0863">Zinc-finger</keyword>
<evidence type="ECO:0000256" key="2">
    <source>
        <dbReference type="ARBA" id="ARBA00022723"/>
    </source>
</evidence>
<evidence type="ECO:0000256" key="5">
    <source>
        <dbReference type="ARBA" id="ARBA00022801"/>
    </source>
</evidence>
<keyword evidence="2" id="KW-0479">Metal-binding</keyword>
<keyword evidence="11" id="KW-0326">Glycosidase</keyword>
<evidence type="ECO:0000256" key="1">
    <source>
        <dbReference type="ARBA" id="ARBA00009409"/>
    </source>
</evidence>
<keyword evidence="7" id="KW-0238">DNA-binding</keyword>
<evidence type="ECO:0000313" key="15">
    <source>
        <dbReference type="Proteomes" id="UP001320544"/>
    </source>
</evidence>
<evidence type="ECO:0000313" key="14">
    <source>
        <dbReference type="EMBL" id="BDE97524.1"/>
    </source>
</evidence>
<dbReference type="InterPro" id="IPR035937">
    <property type="entry name" value="FPG_N"/>
</dbReference>
<accession>A0ABN6MID0</accession>
<keyword evidence="8" id="KW-0234">DNA repair</keyword>
<dbReference type="EMBL" id="AP025564">
    <property type="protein sequence ID" value="BDE97524.1"/>
    <property type="molecule type" value="Genomic_DNA"/>
</dbReference>
<proteinExistence type="inferred from homology"/>
<reference evidence="14 15" key="1">
    <citation type="submission" date="2022-01" db="EMBL/GenBank/DDBJ databases">
        <title>Novel bile acid biosynthetic pathways are enriched in the microbiome of centenarians.</title>
        <authorList>
            <person name="Sato Y."/>
            <person name="Atarashi K."/>
            <person name="Plichta R.D."/>
            <person name="Arai Y."/>
            <person name="Sasajima S."/>
            <person name="Kearney M.S."/>
            <person name="Suda W."/>
            <person name="Takeshita K."/>
            <person name="Sasaki T."/>
            <person name="Okamoto S."/>
            <person name="Skelly N.A."/>
            <person name="Okamura Y."/>
            <person name="Vlamakis H."/>
            <person name="Li Y."/>
            <person name="Tanoue T."/>
            <person name="Takei H."/>
            <person name="Nittono H."/>
            <person name="Narushima S."/>
            <person name="Irie J."/>
            <person name="Itoh H."/>
            <person name="Moriya K."/>
            <person name="Sugiura Y."/>
            <person name="Suematsu M."/>
            <person name="Moritoki N."/>
            <person name="Shibata S."/>
            <person name="Littman R.D."/>
            <person name="Fischbach A.M."/>
            <person name="Uwamino Y."/>
            <person name="Inoue T."/>
            <person name="Honda A."/>
            <person name="Hattori M."/>
            <person name="Murai T."/>
            <person name="Xavier J.R."/>
            <person name="Hirose N."/>
            <person name="Honda K."/>
        </authorList>
    </citation>
    <scope>NUCLEOTIDE SEQUENCE [LARGE SCALE GENOMIC DNA]</scope>
    <source>
        <strain evidence="14 15">CE91-St30</strain>
    </source>
</reference>
<dbReference type="Gene3D" id="1.10.8.50">
    <property type="match status" value="1"/>
</dbReference>
<sequence>MLELPESTTVSRQITETLAGRTVAFAEAAHTAHGFAFYSHDAEEYPDLLVGKTLDACTPAGSIVDATIGDMHLAFNDGVNIRYVEPGAKLPKKYQFHLVFDDGSGIVCSVQMYGAMMVYPNGVTDNFYYNVAHEKPSPLSDAFDRHYFDGLVAEAEEKNSAKELLATKQRIPGLGNGVLQDILFNAGVNPQKKLRAMDQSDLDALFASIKSTLSAMTEAGGRNTDKDLFGNPGGYATLLSAKTKDRPCPRCGSPITRKAYLGGNVYFCPVCQPL</sequence>
<organism evidence="14 15">
    <name type="scientific">Raoultibacter timonensis</name>
    <dbReference type="NCBI Taxonomy" id="1907662"/>
    <lineage>
        <taxon>Bacteria</taxon>
        <taxon>Bacillati</taxon>
        <taxon>Actinomycetota</taxon>
        <taxon>Coriobacteriia</taxon>
        <taxon>Eggerthellales</taxon>
        <taxon>Eggerthellaceae</taxon>
        <taxon>Raoultibacter</taxon>
    </lineage>
</organism>
<name>A0ABN6MID0_9ACTN</name>
<dbReference type="PANTHER" id="PTHR22993:SF9">
    <property type="entry name" value="FORMAMIDOPYRIMIDINE-DNA GLYCOSYLASE"/>
    <property type="match status" value="1"/>
</dbReference>
<evidence type="ECO:0000256" key="12">
    <source>
        <dbReference type="PROSITE-ProRule" id="PRU00391"/>
    </source>
</evidence>
<dbReference type="InterPro" id="IPR000214">
    <property type="entry name" value="Znf_DNA_glyclase/AP_lyase"/>
</dbReference>
<evidence type="ECO:0000259" key="13">
    <source>
        <dbReference type="PROSITE" id="PS51066"/>
    </source>
</evidence>
<evidence type="ECO:0000256" key="11">
    <source>
        <dbReference type="ARBA" id="ARBA00023295"/>
    </source>
</evidence>
<dbReference type="InterPro" id="IPR015886">
    <property type="entry name" value="H2TH_FPG"/>
</dbReference>
<dbReference type="PANTHER" id="PTHR22993">
    <property type="entry name" value="FORMAMIDOPYRIMIDINE-DNA GLYCOSYLASE"/>
    <property type="match status" value="1"/>
</dbReference>
<evidence type="ECO:0000256" key="6">
    <source>
        <dbReference type="ARBA" id="ARBA00022833"/>
    </source>
</evidence>
<evidence type="ECO:0000256" key="10">
    <source>
        <dbReference type="ARBA" id="ARBA00023268"/>
    </source>
</evidence>
<dbReference type="SUPFAM" id="SSF57716">
    <property type="entry name" value="Glucocorticoid receptor-like (DNA-binding domain)"/>
    <property type="match status" value="1"/>
</dbReference>
<dbReference type="PROSITE" id="PS51066">
    <property type="entry name" value="ZF_FPG_2"/>
    <property type="match status" value="1"/>
</dbReference>
<protein>
    <submittedName>
        <fullName evidence="14">Formamidopyrimidine-DNA glycosylase</fullName>
    </submittedName>
</protein>
<gene>
    <name evidence="14" type="ORF">CE91St30_28570</name>
</gene>
<keyword evidence="15" id="KW-1185">Reference proteome</keyword>
<dbReference type="SUPFAM" id="SSF81624">
    <property type="entry name" value="N-terminal domain of MutM-like DNA repair proteins"/>
    <property type="match status" value="1"/>
</dbReference>
<comment type="similarity">
    <text evidence="1">Belongs to the FPG family.</text>
</comment>
<dbReference type="SUPFAM" id="SSF46946">
    <property type="entry name" value="S13-like H2TH domain"/>
    <property type="match status" value="1"/>
</dbReference>
<dbReference type="RefSeq" id="WP_244386849.1">
    <property type="nucleotide sequence ID" value="NZ_AP025564.1"/>
</dbReference>
<dbReference type="InterPro" id="IPR010979">
    <property type="entry name" value="Ribosomal_uS13-like_H2TH"/>
</dbReference>
<keyword evidence="3" id="KW-0227">DNA damage</keyword>
<feature type="domain" description="FPG-type" evidence="13">
    <location>
        <begin position="227"/>
        <end position="273"/>
    </location>
</feature>
<evidence type="ECO:0000256" key="3">
    <source>
        <dbReference type="ARBA" id="ARBA00022763"/>
    </source>
</evidence>
<dbReference type="SMART" id="SM01232">
    <property type="entry name" value="H2TH"/>
    <property type="match status" value="1"/>
</dbReference>
<evidence type="ECO:0000256" key="9">
    <source>
        <dbReference type="ARBA" id="ARBA00023239"/>
    </source>
</evidence>
<dbReference type="Proteomes" id="UP001320544">
    <property type="component" value="Chromosome"/>
</dbReference>
<dbReference type="Pfam" id="PF06831">
    <property type="entry name" value="H2TH"/>
    <property type="match status" value="1"/>
</dbReference>
<evidence type="ECO:0000256" key="4">
    <source>
        <dbReference type="ARBA" id="ARBA00022771"/>
    </source>
</evidence>
<evidence type="ECO:0000256" key="8">
    <source>
        <dbReference type="ARBA" id="ARBA00023204"/>
    </source>
</evidence>
<keyword evidence="6" id="KW-0862">Zinc</keyword>